<dbReference type="PIRSF" id="PIRSF001112">
    <property type="entry name" value="Epoxide_hydrolase"/>
    <property type="match status" value="1"/>
</dbReference>
<dbReference type="PANTHER" id="PTHR21661:SF35">
    <property type="entry name" value="EPOXIDE HYDROLASE"/>
    <property type="match status" value="1"/>
</dbReference>
<feature type="domain" description="Epoxide hydrolase N-terminal" evidence="5">
    <location>
        <begin position="29"/>
        <end position="141"/>
    </location>
</feature>
<evidence type="ECO:0000256" key="4">
    <source>
        <dbReference type="PIRSR" id="PIRSR001112-1"/>
    </source>
</evidence>
<evidence type="ECO:0000259" key="5">
    <source>
        <dbReference type="Pfam" id="PF06441"/>
    </source>
</evidence>
<protein>
    <submittedName>
        <fullName evidence="6">Alpha/beta-hydrolase</fullName>
    </submittedName>
</protein>
<reference evidence="6 7" key="1">
    <citation type="journal article" date="2018" name="Front. Microbiol.">
        <title>Genome-Wide Analysis of Corynespora cassiicola Leaf Fall Disease Putative Effectors.</title>
        <authorList>
            <person name="Lopez D."/>
            <person name="Ribeiro S."/>
            <person name="Label P."/>
            <person name="Fumanal B."/>
            <person name="Venisse J.S."/>
            <person name="Kohler A."/>
            <person name="de Oliveira R.R."/>
            <person name="Labutti K."/>
            <person name="Lipzen A."/>
            <person name="Lail K."/>
            <person name="Bauer D."/>
            <person name="Ohm R.A."/>
            <person name="Barry K.W."/>
            <person name="Spatafora J."/>
            <person name="Grigoriev I.V."/>
            <person name="Martin F.M."/>
            <person name="Pujade-Renaud V."/>
        </authorList>
    </citation>
    <scope>NUCLEOTIDE SEQUENCE [LARGE SCALE GENOMIC DNA]</scope>
    <source>
        <strain evidence="6 7">Philippines</strain>
    </source>
</reference>
<dbReference type="InterPro" id="IPR000639">
    <property type="entry name" value="Epox_hydrolase-like"/>
</dbReference>
<dbReference type="SUPFAM" id="SSF53474">
    <property type="entry name" value="alpha/beta-Hydrolases"/>
    <property type="match status" value="1"/>
</dbReference>
<sequence>MAACATTALGYQPQFSGPNFDFPNTPSPQRFNINVNPKFIDFTLRKVRDYRPIRSFFPEWTIEGAPDKAVQDLAGHWATKYNWKAIERQLNRQFNHYATTVPGNGNYTAPIPLHFVHERSENTSATPLLLIHGWGSSFLEWEHVIDNLTQQAEESFHVVAVDLPGFGFSPAPTQPSLGPQEIGVALDALMQQLGYDRYGLVSTDIGWLVGMQQLGYAKERIIGHFTDFVMVPVGPSDLERQARNETTVEENEYIESSNEWWGKHAAYATAQTQKPGALSLAMADSPVGLAGWLWDLKYSSSDGYEYTDEQLISDVMMIWIQGPYGGIHAYSTLVGAGFAFPTTEVPTGVAQFGQENGPFPELSRFPLTPRTWVERIANVTYFQRHDFGGHWPAVTIPTVWSEEVRTFFSSL</sequence>
<dbReference type="InterPro" id="IPR029058">
    <property type="entry name" value="AB_hydrolase_fold"/>
</dbReference>
<dbReference type="PANTHER" id="PTHR21661">
    <property type="entry name" value="EPOXIDE HYDROLASE 1-RELATED"/>
    <property type="match status" value="1"/>
</dbReference>
<evidence type="ECO:0000256" key="1">
    <source>
        <dbReference type="ARBA" id="ARBA00010088"/>
    </source>
</evidence>
<accession>A0A2T2P3K0</accession>
<dbReference type="Pfam" id="PF06441">
    <property type="entry name" value="EHN"/>
    <property type="match status" value="1"/>
</dbReference>
<dbReference type="OrthoDB" id="6431331at2759"/>
<proteinExistence type="inferred from homology"/>
<dbReference type="Gene3D" id="3.40.50.1820">
    <property type="entry name" value="alpha/beta hydrolase"/>
    <property type="match status" value="1"/>
</dbReference>
<organism evidence="6 7">
    <name type="scientific">Corynespora cassiicola Philippines</name>
    <dbReference type="NCBI Taxonomy" id="1448308"/>
    <lineage>
        <taxon>Eukaryota</taxon>
        <taxon>Fungi</taxon>
        <taxon>Dikarya</taxon>
        <taxon>Ascomycota</taxon>
        <taxon>Pezizomycotina</taxon>
        <taxon>Dothideomycetes</taxon>
        <taxon>Pleosporomycetidae</taxon>
        <taxon>Pleosporales</taxon>
        <taxon>Corynesporascaceae</taxon>
        <taxon>Corynespora</taxon>
    </lineage>
</organism>
<dbReference type="EMBL" id="KZ678130">
    <property type="protein sequence ID" value="PSN72209.1"/>
    <property type="molecule type" value="Genomic_DNA"/>
</dbReference>
<feature type="active site" description="Nucleophile" evidence="4">
    <location>
        <position position="204"/>
    </location>
</feature>
<dbReference type="Proteomes" id="UP000240883">
    <property type="component" value="Unassembled WGS sequence"/>
</dbReference>
<gene>
    <name evidence="6" type="ORF">BS50DRAFT_484536</name>
</gene>
<evidence type="ECO:0000313" key="6">
    <source>
        <dbReference type="EMBL" id="PSN72209.1"/>
    </source>
</evidence>
<name>A0A2T2P3K0_CORCC</name>
<keyword evidence="3 6" id="KW-0378">Hydrolase</keyword>
<evidence type="ECO:0000256" key="2">
    <source>
        <dbReference type="ARBA" id="ARBA00022797"/>
    </source>
</evidence>
<feature type="active site" description="Proton acceptor" evidence="4">
    <location>
        <position position="390"/>
    </location>
</feature>
<evidence type="ECO:0000313" key="7">
    <source>
        <dbReference type="Proteomes" id="UP000240883"/>
    </source>
</evidence>
<dbReference type="GO" id="GO:0097176">
    <property type="term" value="P:epoxide metabolic process"/>
    <property type="evidence" value="ECO:0007669"/>
    <property type="project" value="TreeGrafter"/>
</dbReference>
<evidence type="ECO:0000256" key="3">
    <source>
        <dbReference type="ARBA" id="ARBA00022801"/>
    </source>
</evidence>
<dbReference type="InterPro" id="IPR016292">
    <property type="entry name" value="Epoxide_hydrolase"/>
</dbReference>
<dbReference type="AlphaFoldDB" id="A0A2T2P3K0"/>
<dbReference type="PRINTS" id="PR00412">
    <property type="entry name" value="EPOXHYDRLASE"/>
</dbReference>
<keyword evidence="7" id="KW-1185">Reference proteome</keyword>
<dbReference type="STRING" id="1448308.A0A2T2P3K0"/>
<dbReference type="GO" id="GO:0004301">
    <property type="term" value="F:epoxide hydrolase activity"/>
    <property type="evidence" value="ECO:0007669"/>
    <property type="project" value="TreeGrafter"/>
</dbReference>
<feature type="active site" description="Proton donor" evidence="4">
    <location>
        <position position="330"/>
    </location>
</feature>
<dbReference type="InterPro" id="IPR010497">
    <property type="entry name" value="Epoxide_hydro_N"/>
</dbReference>
<keyword evidence="2" id="KW-0058">Aromatic hydrocarbons catabolism</keyword>
<comment type="similarity">
    <text evidence="1">Belongs to the peptidase S33 family.</text>
</comment>